<dbReference type="InterPro" id="IPR045068">
    <property type="entry name" value="BACURD1-3"/>
</dbReference>
<protein>
    <recommendedName>
        <fullName evidence="1">BTB domain-containing protein</fullName>
    </recommendedName>
</protein>
<evidence type="ECO:0000259" key="1">
    <source>
        <dbReference type="SMART" id="SM00225"/>
    </source>
</evidence>
<accession>A0A813HL93</accession>
<proteinExistence type="predicted"/>
<dbReference type="SUPFAM" id="SSF54695">
    <property type="entry name" value="POZ domain"/>
    <property type="match status" value="1"/>
</dbReference>
<evidence type="ECO:0000313" key="3">
    <source>
        <dbReference type="Proteomes" id="UP000626109"/>
    </source>
</evidence>
<dbReference type="EMBL" id="CAJNNW010001410">
    <property type="protein sequence ID" value="CAE8638201.1"/>
    <property type="molecule type" value="Genomic_DNA"/>
</dbReference>
<dbReference type="PANTHER" id="PTHR11145">
    <property type="entry name" value="BTB/POZ DOMAIN-CONTAINING ADAPTER FOR CUL3-MEDIATED RHOA DEGRADATION PROTEIN FAMILY MEMBER"/>
    <property type="match status" value="1"/>
</dbReference>
<dbReference type="Proteomes" id="UP000626109">
    <property type="component" value="Unassembled WGS sequence"/>
</dbReference>
<dbReference type="InterPro" id="IPR000210">
    <property type="entry name" value="BTB/POZ_dom"/>
</dbReference>
<gene>
    <name evidence="2" type="ORF">PGLA2088_LOCUS1794</name>
</gene>
<feature type="domain" description="BTB" evidence="1">
    <location>
        <begin position="34"/>
        <end position="130"/>
    </location>
</feature>
<dbReference type="InterPro" id="IPR011333">
    <property type="entry name" value="SKP1/BTB/POZ_sf"/>
</dbReference>
<comment type="caution">
    <text evidence="2">The sequence shown here is derived from an EMBL/GenBank/DDBJ whole genome shotgun (WGS) entry which is preliminary data.</text>
</comment>
<name>A0A813HL93_POLGL</name>
<evidence type="ECO:0000313" key="2">
    <source>
        <dbReference type="EMBL" id="CAE8638201.1"/>
    </source>
</evidence>
<reference evidence="2" key="1">
    <citation type="submission" date="2021-02" db="EMBL/GenBank/DDBJ databases">
        <authorList>
            <person name="Dougan E. K."/>
            <person name="Rhodes N."/>
            <person name="Thang M."/>
            <person name="Chan C."/>
        </authorList>
    </citation>
    <scope>NUCLEOTIDE SEQUENCE</scope>
</reference>
<dbReference type="SMART" id="SM00225">
    <property type="entry name" value="BTB"/>
    <property type="match status" value="1"/>
</dbReference>
<dbReference type="AlphaFoldDB" id="A0A813HL93"/>
<dbReference type="Pfam" id="PF02214">
    <property type="entry name" value="BTB_2"/>
    <property type="match status" value="1"/>
</dbReference>
<dbReference type="PANTHER" id="PTHR11145:SF8">
    <property type="entry name" value="RE57120P"/>
    <property type="match status" value="1"/>
</dbReference>
<dbReference type="Gene3D" id="3.30.710.10">
    <property type="entry name" value="Potassium Channel Kv1.1, Chain A"/>
    <property type="match status" value="1"/>
</dbReference>
<dbReference type="InterPro" id="IPR003131">
    <property type="entry name" value="T1-type_BTB"/>
</dbReference>
<dbReference type="GO" id="GO:0051260">
    <property type="term" value="P:protein homooligomerization"/>
    <property type="evidence" value="ECO:0007669"/>
    <property type="project" value="InterPro"/>
</dbReference>
<sequence length="132" mass="14436">MFGTQGSAASFPVLEPSTAVPVHHGATIVSEFPSIVHLNVGGQRLMTTLGTLRSDPESMLGRMFSGEQPVLRDVDGCFVIDRDGRHFHYILNYLRDGSVPIGISRVDRIDLMREVDFYGLRSLYSLIGGSGP</sequence>
<organism evidence="2 3">
    <name type="scientific">Polarella glacialis</name>
    <name type="common">Dinoflagellate</name>
    <dbReference type="NCBI Taxonomy" id="89957"/>
    <lineage>
        <taxon>Eukaryota</taxon>
        <taxon>Sar</taxon>
        <taxon>Alveolata</taxon>
        <taxon>Dinophyceae</taxon>
        <taxon>Suessiales</taxon>
        <taxon>Suessiaceae</taxon>
        <taxon>Polarella</taxon>
    </lineage>
</organism>